<evidence type="ECO:0000256" key="2">
    <source>
        <dbReference type="SAM" id="MobiDB-lite"/>
    </source>
</evidence>
<organism evidence="3 4">
    <name type="scientific">Lithospermum erythrorhizon</name>
    <name type="common">Purple gromwell</name>
    <name type="synonym">Lithospermum officinale var. erythrorhizon</name>
    <dbReference type="NCBI Taxonomy" id="34254"/>
    <lineage>
        <taxon>Eukaryota</taxon>
        <taxon>Viridiplantae</taxon>
        <taxon>Streptophyta</taxon>
        <taxon>Embryophyta</taxon>
        <taxon>Tracheophyta</taxon>
        <taxon>Spermatophyta</taxon>
        <taxon>Magnoliopsida</taxon>
        <taxon>eudicotyledons</taxon>
        <taxon>Gunneridae</taxon>
        <taxon>Pentapetalae</taxon>
        <taxon>asterids</taxon>
        <taxon>lamiids</taxon>
        <taxon>Boraginales</taxon>
        <taxon>Boraginaceae</taxon>
        <taxon>Boraginoideae</taxon>
        <taxon>Lithospermeae</taxon>
        <taxon>Lithospermum</taxon>
    </lineage>
</organism>
<proteinExistence type="predicted"/>
<protein>
    <submittedName>
        <fullName evidence="3">Uncharacterized protein</fullName>
    </submittedName>
</protein>
<keyword evidence="1" id="KW-0175">Coiled coil</keyword>
<dbReference type="AlphaFoldDB" id="A0AAV3PDG2"/>
<evidence type="ECO:0000256" key="1">
    <source>
        <dbReference type="SAM" id="Coils"/>
    </source>
</evidence>
<feature type="region of interest" description="Disordered" evidence="2">
    <location>
        <begin position="198"/>
        <end position="230"/>
    </location>
</feature>
<dbReference type="Proteomes" id="UP001454036">
    <property type="component" value="Unassembled WGS sequence"/>
</dbReference>
<reference evidence="3 4" key="1">
    <citation type="submission" date="2024-01" db="EMBL/GenBank/DDBJ databases">
        <title>The complete chloroplast genome sequence of Lithospermum erythrorhizon: insights into the phylogenetic relationship among Boraginaceae species and the maternal lineages of purple gromwells.</title>
        <authorList>
            <person name="Okada T."/>
            <person name="Watanabe K."/>
        </authorList>
    </citation>
    <scope>NUCLEOTIDE SEQUENCE [LARGE SCALE GENOMIC DNA]</scope>
</reference>
<evidence type="ECO:0000313" key="4">
    <source>
        <dbReference type="Proteomes" id="UP001454036"/>
    </source>
</evidence>
<evidence type="ECO:0000313" key="3">
    <source>
        <dbReference type="EMBL" id="GAA0149680.1"/>
    </source>
</evidence>
<accession>A0AAV3PDG2</accession>
<name>A0AAV3PDG2_LITER</name>
<feature type="coiled-coil region" evidence="1">
    <location>
        <begin position="108"/>
        <end position="135"/>
    </location>
</feature>
<comment type="caution">
    <text evidence="3">The sequence shown here is derived from an EMBL/GenBank/DDBJ whole genome shotgun (WGS) entry which is preliminary data.</text>
</comment>
<dbReference type="EMBL" id="BAABME010001449">
    <property type="protein sequence ID" value="GAA0149680.1"/>
    <property type="molecule type" value="Genomic_DNA"/>
</dbReference>
<sequence>MTPYQIPNVEITDDAPWTSRKFHYHLAKPMLSKRMAAQRDDRGDGQERTALKDELAQLSHLFEERANEVVTLTKELSSKKVAAKIWAAEKASLLSERDEAQVCYLELQRAKDADLKKANQALEQAIKEKNEALVSAASSRVQFATQKIREFPASPNYDSKIHTECTAYLYYLASDHKSRFPDLVTLFGEEKADKPEWYGDLSFSDSGSSDEEAAKGVEACSSDRNPVIDS</sequence>
<keyword evidence="4" id="KW-1185">Reference proteome</keyword>
<gene>
    <name evidence="3" type="ORF">LIER_08798</name>
</gene>